<evidence type="ECO:0000256" key="1">
    <source>
        <dbReference type="SAM" id="Coils"/>
    </source>
</evidence>
<dbReference type="AlphaFoldDB" id="A0A933GM78"/>
<feature type="coiled-coil region" evidence="1">
    <location>
        <begin position="5"/>
        <end position="32"/>
    </location>
</feature>
<evidence type="ECO:0000313" key="2">
    <source>
        <dbReference type="EMBL" id="MBI4595928.1"/>
    </source>
</evidence>
<dbReference type="Proteomes" id="UP000772181">
    <property type="component" value="Unassembled WGS sequence"/>
</dbReference>
<protein>
    <submittedName>
        <fullName evidence="2">Uncharacterized protein</fullName>
    </submittedName>
</protein>
<comment type="caution">
    <text evidence="2">The sequence shown here is derived from an EMBL/GenBank/DDBJ whole genome shotgun (WGS) entry which is preliminary data.</text>
</comment>
<gene>
    <name evidence="2" type="ORF">HY730_06055</name>
</gene>
<name>A0A933GM78_UNCTE</name>
<reference evidence="2" key="1">
    <citation type="submission" date="2020-07" db="EMBL/GenBank/DDBJ databases">
        <title>Huge and variable diversity of episymbiotic CPR bacteria and DPANN archaea in groundwater ecosystems.</title>
        <authorList>
            <person name="He C.Y."/>
            <person name="Keren R."/>
            <person name="Whittaker M."/>
            <person name="Farag I.F."/>
            <person name="Doudna J."/>
            <person name="Cate J.H.D."/>
            <person name="Banfield J.F."/>
        </authorList>
    </citation>
    <scope>NUCLEOTIDE SEQUENCE</scope>
    <source>
        <strain evidence="2">NC_groundwater_1482_Ag_S-0.65um_47_24</strain>
    </source>
</reference>
<sequence length="71" mass="8458">MQLDLRGLEERVKKVEAEVVDLREAIRKSISEEIDLDELALSIAEHSVTDEDSTEILMKMRRSEEDWWQQW</sequence>
<evidence type="ECO:0000313" key="3">
    <source>
        <dbReference type="Proteomes" id="UP000772181"/>
    </source>
</evidence>
<organism evidence="2 3">
    <name type="scientific">Tectimicrobiota bacterium</name>
    <dbReference type="NCBI Taxonomy" id="2528274"/>
    <lineage>
        <taxon>Bacteria</taxon>
        <taxon>Pseudomonadati</taxon>
        <taxon>Nitrospinota/Tectimicrobiota group</taxon>
        <taxon>Candidatus Tectimicrobiota</taxon>
    </lineage>
</organism>
<keyword evidence="1" id="KW-0175">Coiled coil</keyword>
<accession>A0A933GM78</accession>
<proteinExistence type="predicted"/>
<dbReference type="EMBL" id="JACQWF010000271">
    <property type="protein sequence ID" value="MBI4595928.1"/>
    <property type="molecule type" value="Genomic_DNA"/>
</dbReference>